<dbReference type="PANTHER" id="PTHR12790">
    <property type="entry name" value="TRANSCRIPTION INITIATION FACTOR IA RRN3"/>
    <property type="match status" value="1"/>
</dbReference>
<feature type="region of interest" description="Disordered" evidence="2">
    <location>
        <begin position="646"/>
        <end position="698"/>
    </location>
</feature>
<feature type="region of interest" description="Disordered" evidence="2">
    <location>
        <begin position="27"/>
        <end position="55"/>
    </location>
</feature>
<dbReference type="GeneID" id="87893487"/>
<dbReference type="RefSeq" id="XP_062737106.1">
    <property type="nucleotide sequence ID" value="XM_062874005.1"/>
</dbReference>
<dbReference type="EMBL" id="JAFFGZ010000001">
    <property type="protein sequence ID" value="KAK4648130.1"/>
    <property type="molecule type" value="Genomic_DNA"/>
</dbReference>
<dbReference type="InterPro" id="IPR016024">
    <property type="entry name" value="ARM-type_fold"/>
</dbReference>
<dbReference type="PANTHER" id="PTHR12790:SF0">
    <property type="entry name" value="RNA POLYMERASE I-SPECIFIC TRANSCRIPTION INITIATION FACTOR RRN3-RELATED"/>
    <property type="match status" value="1"/>
</dbReference>
<gene>
    <name evidence="3" type="primary">RRN3</name>
    <name evidence="3" type="ORF">QC761_107310</name>
</gene>
<dbReference type="Proteomes" id="UP001322138">
    <property type="component" value="Unassembled WGS sequence"/>
</dbReference>
<reference evidence="3 4" key="1">
    <citation type="journal article" date="2023" name="bioRxiv">
        <title>High-quality genome assemblies of four members of thePodospora anserinaspecies complex.</title>
        <authorList>
            <person name="Ament-Velasquez S.L."/>
            <person name="Vogan A.A."/>
            <person name="Wallerman O."/>
            <person name="Hartmann F."/>
            <person name="Gautier V."/>
            <person name="Silar P."/>
            <person name="Giraud T."/>
            <person name="Johannesson H."/>
        </authorList>
    </citation>
    <scope>NUCLEOTIDE SEQUENCE [LARGE SCALE GENOMIC DNA]</scope>
    <source>
        <strain evidence="3 4">CBS 112042</strain>
    </source>
</reference>
<protein>
    <submittedName>
        <fullName evidence="3">DNA independent RNA polymerase I transcription factor</fullName>
    </submittedName>
</protein>
<organism evidence="3 4">
    <name type="scientific">Podospora bellae-mahoneyi</name>
    <dbReference type="NCBI Taxonomy" id="2093777"/>
    <lineage>
        <taxon>Eukaryota</taxon>
        <taxon>Fungi</taxon>
        <taxon>Dikarya</taxon>
        <taxon>Ascomycota</taxon>
        <taxon>Pezizomycotina</taxon>
        <taxon>Sordariomycetes</taxon>
        <taxon>Sordariomycetidae</taxon>
        <taxon>Sordariales</taxon>
        <taxon>Podosporaceae</taxon>
        <taxon>Podospora</taxon>
    </lineage>
</organism>
<dbReference type="InterPro" id="IPR007991">
    <property type="entry name" value="RNA_pol_I_trans_ini_fac_RRN3"/>
</dbReference>
<dbReference type="Pfam" id="PF05327">
    <property type="entry name" value="RRN3"/>
    <property type="match status" value="1"/>
</dbReference>
<feature type="compositionally biased region" description="Acidic residues" evidence="2">
    <location>
        <begin position="653"/>
        <end position="698"/>
    </location>
</feature>
<accession>A0ABR0FY92</accession>
<feature type="compositionally biased region" description="Acidic residues" evidence="2">
    <location>
        <begin position="314"/>
        <end position="333"/>
    </location>
</feature>
<evidence type="ECO:0000313" key="4">
    <source>
        <dbReference type="Proteomes" id="UP001322138"/>
    </source>
</evidence>
<feature type="compositionally biased region" description="Basic and acidic residues" evidence="2">
    <location>
        <begin position="87"/>
        <end position="102"/>
    </location>
</feature>
<evidence type="ECO:0000313" key="3">
    <source>
        <dbReference type="EMBL" id="KAK4648130.1"/>
    </source>
</evidence>
<dbReference type="SUPFAM" id="SSF48371">
    <property type="entry name" value="ARM repeat"/>
    <property type="match status" value="1"/>
</dbReference>
<name>A0ABR0FY92_9PEZI</name>
<sequence>MTTNTPLSRLAYAPTVASSPIKPILRKPTASVLGTRSRADDSDGADEEEHPMKRQKKTVVFNENLNMVREISGKSFEDAKREVRQALEGKARGDEQDYDNLKDLFAPSNRNSSPDEDEEDPRHQELLGYVVALTGYVPMLGRSCTGLVRSVLRCSWLDRDENFAKAYIQLLAALSSVQASFFAEILRMVVEKFLETKSPSAVPGFPPVDLETRKKRLHVGIKYLLDLFPAGSKMIIKLVTSKFPYTDEPKAVHMSYIDHLLRLKTSRPDLERDIMELILAQLVKLDVEMTLDLENDEDDTTRAVMRSIQTDAKDDQEDDESDDESVMSDDDDLPEETKRVIKIKNKLETLDAIMDLVFSIYDPIFEKPDSDEAVACFENLLSDFKNVILPHLKSRHTQYLLFKFAMKSDQLMEMFLGLLLSVAFSSTEAPVIKQAAAAYLASFTARGARVQSHTVQLIVSCLLDYIDYYRETHRHCRGPDVRRYSLYYASFQGLLYIFCFRWRDLLDQGALPDNVDWDDPASFLGQDLPWMPDLKKRMHANIASKLNPLKCCSPVIVEEFAQLSHHLGLMYIYPQIEKNKSIHLSQFYTGSYAQGGALRDTGFEFDNEKWTHLEACFPFDPFQLPIARRWLDLENNYVTWSPISVLRKPGGEATDEDEEEEDSDEEGSEEESEMGEEELEDREELFEEDTATDDERAD</sequence>
<comment type="caution">
    <text evidence="3">The sequence shown here is derived from an EMBL/GenBank/DDBJ whole genome shotgun (WGS) entry which is preliminary data.</text>
</comment>
<evidence type="ECO:0000256" key="2">
    <source>
        <dbReference type="SAM" id="MobiDB-lite"/>
    </source>
</evidence>
<comment type="similarity">
    <text evidence="1">Belongs to the RRN3 family.</text>
</comment>
<proteinExistence type="inferred from homology"/>
<keyword evidence="4" id="KW-1185">Reference proteome</keyword>
<feature type="region of interest" description="Disordered" evidence="2">
    <location>
        <begin position="308"/>
        <end position="333"/>
    </location>
</feature>
<evidence type="ECO:0000256" key="1">
    <source>
        <dbReference type="ARBA" id="ARBA00010098"/>
    </source>
</evidence>
<feature type="region of interest" description="Disordered" evidence="2">
    <location>
        <begin position="87"/>
        <end position="122"/>
    </location>
</feature>